<evidence type="ECO:0000256" key="2">
    <source>
        <dbReference type="ARBA" id="ARBA00008900"/>
    </source>
</evidence>
<reference evidence="8 9" key="1">
    <citation type="journal article" date="2016" name="Environ. Microbiol.">
        <title>Genomic resolution of a cold subsurface aquifer community provides metabolic insights for novel microbes adapted to high CO concentrations.</title>
        <authorList>
            <person name="Probst A.J."/>
            <person name="Castelle C.J."/>
            <person name="Singh A."/>
            <person name="Brown C.T."/>
            <person name="Anantharaman K."/>
            <person name="Sharon I."/>
            <person name="Hug L.A."/>
            <person name="Burstein D."/>
            <person name="Emerson J.B."/>
            <person name="Thomas B.C."/>
            <person name="Banfield J.F."/>
        </authorList>
    </citation>
    <scope>NUCLEOTIDE SEQUENCE [LARGE SCALE GENOMIC DNA]</scope>
    <source>
        <strain evidence="8">CG1_02_38_46</strain>
    </source>
</reference>
<comment type="catalytic activity">
    <reaction evidence="4 5">
        <text>7,8-dihydroneopterin 3'-triphosphate + H2O = 6-carboxy-5,6,7,8-tetrahydropterin + triphosphate + acetaldehyde + 2 H(+)</text>
        <dbReference type="Rhea" id="RHEA:27966"/>
        <dbReference type="ChEBI" id="CHEBI:15343"/>
        <dbReference type="ChEBI" id="CHEBI:15377"/>
        <dbReference type="ChEBI" id="CHEBI:15378"/>
        <dbReference type="ChEBI" id="CHEBI:18036"/>
        <dbReference type="ChEBI" id="CHEBI:58462"/>
        <dbReference type="ChEBI" id="CHEBI:61032"/>
        <dbReference type="EC" id="4.1.2.50"/>
    </reaction>
</comment>
<dbReference type="PANTHER" id="PTHR12589:SF8">
    <property type="entry name" value="6-CARBOXY-5,6,7,8-TETRAHYDROPTERIN SYNTHASE"/>
    <property type="match status" value="1"/>
</dbReference>
<feature type="active site" description="Charge relay system" evidence="6">
    <location>
        <position position="108"/>
    </location>
</feature>
<feature type="active site" description="Proton acceptor" evidence="6">
    <location>
        <position position="23"/>
    </location>
</feature>
<dbReference type="EC" id="4.-.-.-" evidence="5"/>
<evidence type="ECO:0000256" key="3">
    <source>
        <dbReference type="ARBA" id="ARBA00018141"/>
    </source>
</evidence>
<feature type="active site" description="Charge relay system" evidence="6">
    <location>
        <position position="67"/>
    </location>
</feature>
<feature type="binding site" evidence="7">
    <location>
        <position position="29"/>
    </location>
    <ligand>
        <name>Zn(2+)</name>
        <dbReference type="ChEBI" id="CHEBI:29105"/>
    </ligand>
</feature>
<keyword evidence="5" id="KW-0671">Queuosine biosynthesis</keyword>
<evidence type="ECO:0000313" key="8">
    <source>
        <dbReference type="EMBL" id="OIN96779.1"/>
    </source>
</evidence>
<evidence type="ECO:0000256" key="5">
    <source>
        <dbReference type="PIRNR" id="PIRNR006113"/>
    </source>
</evidence>
<name>A0A1J4SBK8_9BACT</name>
<dbReference type="GO" id="GO:0046872">
    <property type="term" value="F:metal ion binding"/>
    <property type="evidence" value="ECO:0007669"/>
    <property type="project" value="UniProtKB-KW"/>
</dbReference>
<evidence type="ECO:0000256" key="1">
    <source>
        <dbReference type="ARBA" id="ARBA00005061"/>
    </source>
</evidence>
<comment type="pathway">
    <text evidence="1 5">Purine metabolism; 7-cyano-7-deazaguanine biosynthesis.</text>
</comment>
<dbReference type="STRING" id="1817893.AUJ66_05355"/>
<comment type="cofactor">
    <cofactor evidence="5 7">
        <name>Zn(2+)</name>
        <dbReference type="ChEBI" id="CHEBI:29105"/>
    </cofactor>
    <text evidence="5 7">Binds 1 zinc ion per subunit.</text>
</comment>
<gene>
    <name evidence="8" type="ORF">AUJ66_05355</name>
</gene>
<dbReference type="AlphaFoldDB" id="A0A1J4SBK8"/>
<dbReference type="Proteomes" id="UP000182278">
    <property type="component" value="Unassembled WGS sequence"/>
</dbReference>
<protein>
    <recommendedName>
        <fullName evidence="3 5">6-carboxy-5,6,7,8-tetrahydropterin synthase</fullName>
        <ecNumber evidence="5">4.-.-.-</ecNumber>
    </recommendedName>
</protein>
<evidence type="ECO:0000256" key="7">
    <source>
        <dbReference type="PIRSR" id="PIRSR006113-2"/>
    </source>
</evidence>
<dbReference type="Gene3D" id="3.30.479.10">
    <property type="entry name" value="6-pyruvoyl tetrahydropterin synthase/QueD"/>
    <property type="match status" value="1"/>
</dbReference>
<dbReference type="SUPFAM" id="SSF55620">
    <property type="entry name" value="Tetrahydrobiopterin biosynthesis enzymes-like"/>
    <property type="match status" value="1"/>
</dbReference>
<keyword evidence="5 7" id="KW-0479">Metal-binding</keyword>
<keyword evidence="5 7" id="KW-0862">Zinc</keyword>
<comment type="caution">
    <text evidence="8">The sequence shown here is derived from an EMBL/GenBank/DDBJ whole genome shotgun (WGS) entry which is preliminary data.</text>
</comment>
<organism evidence="8 9">
    <name type="scientific">Candidatus Desantisbacteria bacterium CG1_02_38_46</name>
    <dbReference type="NCBI Taxonomy" id="1817893"/>
    <lineage>
        <taxon>Bacteria</taxon>
        <taxon>Candidatus Desantisiibacteriota</taxon>
    </lineage>
</organism>
<feature type="binding site" evidence="7">
    <location>
        <position position="14"/>
    </location>
    <ligand>
        <name>Zn(2+)</name>
        <dbReference type="ChEBI" id="CHEBI:29105"/>
    </ligand>
</feature>
<proteinExistence type="inferred from homology"/>
<dbReference type="InterPro" id="IPR038418">
    <property type="entry name" value="6-PTP_synth/QueD_sf"/>
</dbReference>
<dbReference type="EMBL" id="MNUO01000079">
    <property type="protein sequence ID" value="OIN96779.1"/>
    <property type="molecule type" value="Genomic_DNA"/>
</dbReference>
<dbReference type="GO" id="GO:0008616">
    <property type="term" value="P:tRNA queuosine(34) biosynthetic process"/>
    <property type="evidence" value="ECO:0007669"/>
    <property type="project" value="UniProtKB-KW"/>
</dbReference>
<dbReference type="InterPro" id="IPR007115">
    <property type="entry name" value="6-PTP_synth/QueD"/>
</dbReference>
<dbReference type="Pfam" id="PF01242">
    <property type="entry name" value="PTPS"/>
    <property type="match status" value="1"/>
</dbReference>
<dbReference type="UniPathway" id="UPA00391"/>
<keyword evidence="5" id="KW-0456">Lyase</keyword>
<dbReference type="PIRSF" id="PIRSF006113">
    <property type="entry name" value="PTP_synth"/>
    <property type="match status" value="1"/>
</dbReference>
<dbReference type="NCBIfam" id="TIGR03367">
    <property type="entry name" value="queuosine_QueD"/>
    <property type="match status" value="1"/>
</dbReference>
<dbReference type="GO" id="GO:0070497">
    <property type="term" value="F:6-carboxytetrahydropterin synthase activity"/>
    <property type="evidence" value="ECO:0007669"/>
    <property type="project" value="UniProtKB-EC"/>
</dbReference>
<evidence type="ECO:0000313" key="9">
    <source>
        <dbReference type="Proteomes" id="UP000182278"/>
    </source>
</evidence>
<dbReference type="PANTHER" id="PTHR12589">
    <property type="entry name" value="PYRUVOYL TETRAHYDROBIOPTERIN SYNTHASE"/>
    <property type="match status" value="1"/>
</dbReference>
<sequence length="118" mass="14042">MFELKVSANFSAAHKLRKYQWKCARLHGHNWKVDVYIRSNLLNKIGMIKDAREVKKILKKFLEKLDHKYLNEMVFFKERNPTSENIARYIYDGLKKRLPQMAEVRVHESDSAAVSYRA</sequence>
<comment type="similarity">
    <text evidence="2 5">Belongs to the PTPS family. QueD subfamily.</text>
</comment>
<accession>A0A1J4SBK8</accession>
<evidence type="ECO:0000256" key="6">
    <source>
        <dbReference type="PIRSR" id="PIRSR006113-1"/>
    </source>
</evidence>
<feature type="binding site" evidence="7">
    <location>
        <position position="27"/>
    </location>
    <ligand>
        <name>Zn(2+)</name>
        <dbReference type="ChEBI" id="CHEBI:29105"/>
    </ligand>
</feature>
<evidence type="ECO:0000256" key="4">
    <source>
        <dbReference type="ARBA" id="ARBA00048807"/>
    </source>
</evidence>